<organism evidence="4 5">
    <name type="scientific">Trueperella pyogenes</name>
    <dbReference type="NCBI Taxonomy" id="1661"/>
    <lineage>
        <taxon>Bacteria</taxon>
        <taxon>Bacillati</taxon>
        <taxon>Actinomycetota</taxon>
        <taxon>Actinomycetes</taxon>
        <taxon>Actinomycetales</taxon>
        <taxon>Actinomycetaceae</taxon>
        <taxon>Trueperella</taxon>
    </lineage>
</organism>
<evidence type="ECO:0000313" key="4">
    <source>
        <dbReference type="EMBL" id="AZR06123.1"/>
    </source>
</evidence>
<dbReference type="Pfam" id="PF00817">
    <property type="entry name" value="IMS"/>
    <property type="match status" value="1"/>
</dbReference>
<evidence type="ECO:0000256" key="1">
    <source>
        <dbReference type="ARBA" id="ARBA00022763"/>
    </source>
</evidence>
<dbReference type="RefSeq" id="WP_108725799.1">
    <property type="nucleotide sequence ID" value="NZ_CP029001.1"/>
</dbReference>
<feature type="domain" description="UmuC" evidence="2">
    <location>
        <begin position="25"/>
        <end position="146"/>
    </location>
</feature>
<dbReference type="InterPro" id="IPR001126">
    <property type="entry name" value="UmuC"/>
</dbReference>
<dbReference type="Pfam" id="PF11799">
    <property type="entry name" value="IMS_C"/>
    <property type="match status" value="1"/>
</dbReference>
<evidence type="ECO:0000259" key="2">
    <source>
        <dbReference type="Pfam" id="PF00817"/>
    </source>
</evidence>
<dbReference type="InterPro" id="IPR050356">
    <property type="entry name" value="SulA_CellDiv_inhibitor"/>
</dbReference>
<dbReference type="Proteomes" id="UP000275951">
    <property type="component" value="Chromosome"/>
</dbReference>
<protein>
    <submittedName>
        <fullName evidence="4">DNA polymerase Y family protein</fullName>
    </submittedName>
</protein>
<gene>
    <name evidence="4" type="ORF">EBQ10_01650</name>
</gene>
<dbReference type="PANTHER" id="PTHR35369">
    <property type="entry name" value="BLR3025 PROTEIN-RELATED"/>
    <property type="match status" value="1"/>
</dbReference>
<sequence length="520" mass="57259">MMRGSIWIPDWPVANVIMAGHARPEEPIAIYDNHIIALNGMAYQEGVREGMKRRQAQSLIPRLRLIHHDPASDVASFEQVVRVCEEHIAYFSVLEPGLVTFLARGPVASAGSMHKLSENLVGDIALRTGFEAHVGFGDGVLTSILAARQDVQVQDATCFLDAHPVSDILRAVFSAHSRRLIQAFILALENLGVRRIGDLRRLDRHALVTRFGDTGKQVLSLIDGSEPEGETSSYDLRELVVYRDIDTPLNSLSEAAFLARAMAAELANELEKRGVIARELTIFTRTQGQERQRVWALDVASARDISERVRWQLTAWMAEDGGGPDSGITHISVHASAIVPAGHAQGRLWGADRSSRDAATRAISRIQSLLGDTAVVVPEHVGGRHPLEAHQMRVWGSAVPDTAQCGDPWPGALPEPWPNKVKAIPEKVSVLDARGHDCELSALGVFYCESGCTDSRPALLSWGSRQVGLTSVAGPWLQAVGWWNPHTQQRKAWIEAADDQARAYLAYREDHQWWLAGIYE</sequence>
<evidence type="ECO:0000259" key="3">
    <source>
        <dbReference type="Pfam" id="PF11799"/>
    </source>
</evidence>
<dbReference type="GO" id="GO:0006281">
    <property type="term" value="P:DNA repair"/>
    <property type="evidence" value="ECO:0007669"/>
    <property type="project" value="InterPro"/>
</dbReference>
<dbReference type="PANTHER" id="PTHR35369:SF2">
    <property type="entry name" value="BLR3025 PROTEIN"/>
    <property type="match status" value="1"/>
</dbReference>
<proteinExistence type="predicted"/>
<dbReference type="CDD" id="cd03468">
    <property type="entry name" value="PolY_like"/>
    <property type="match status" value="1"/>
</dbReference>
<reference evidence="4 5" key="1">
    <citation type="submission" date="2018-11" db="EMBL/GenBank/DDBJ databases">
        <title>Multidrug-resistant genes are associated with an 42-kb island TGI1 carrying a complex class 1 integron in a Trueperella pyogenes.</title>
        <authorList>
            <person name="Dong W."/>
        </authorList>
    </citation>
    <scope>NUCLEOTIDE SEQUENCE [LARGE SCALE GENOMIC DNA]</scope>
    <source>
        <strain evidence="4 5">TP4</strain>
    </source>
</reference>
<dbReference type="InterPro" id="IPR017961">
    <property type="entry name" value="DNA_pol_Y-fam_little_finger"/>
</dbReference>
<dbReference type="GO" id="GO:0003684">
    <property type="term" value="F:damaged DNA binding"/>
    <property type="evidence" value="ECO:0007669"/>
    <property type="project" value="InterPro"/>
</dbReference>
<dbReference type="EMBL" id="CP033905">
    <property type="protein sequence ID" value="AZR06123.1"/>
    <property type="molecule type" value="Genomic_DNA"/>
</dbReference>
<dbReference type="InterPro" id="IPR043502">
    <property type="entry name" value="DNA/RNA_pol_sf"/>
</dbReference>
<evidence type="ECO:0000313" key="5">
    <source>
        <dbReference type="Proteomes" id="UP000275951"/>
    </source>
</evidence>
<feature type="domain" description="DNA polymerase Y-family little finger" evidence="3">
    <location>
        <begin position="246"/>
        <end position="348"/>
    </location>
</feature>
<dbReference type="SUPFAM" id="SSF56672">
    <property type="entry name" value="DNA/RNA polymerases"/>
    <property type="match status" value="1"/>
</dbReference>
<dbReference type="Gene3D" id="1.10.150.20">
    <property type="entry name" value="5' to 3' exonuclease, C-terminal subdomain"/>
    <property type="match status" value="1"/>
</dbReference>
<name>A0A3S9QJY4_9ACTO</name>
<dbReference type="AlphaFoldDB" id="A0A3S9QJY4"/>
<accession>A0A3S9QJY4</accession>
<keyword evidence="1" id="KW-0227">DNA damage</keyword>